<gene>
    <name evidence="2" type="ORF">GEV33_008066</name>
</gene>
<sequence>MSWRLRPHPVILTYYIFYVLLTLFCTTASSWCTFTSRGGAVDFGTDYEYLVPAYYSLVFSLDDEVVDFKMSTNNNDMGDFDDVVMEIELINGEHHVFALKLKHIVRPIAQVNLVTNNKKFSLKKYSKAFKKVKTNYGKSQSYSAAFQNFHFILFSNSLLEKHEEIGEDWSKLEPFADGKKIDSDILIRKFDDCFEKKFLNFGETDSGINYKIKCEKEGSPDEEFFNQFSFYTKQKTAKETEAIKLCDTNGRKKKFLLLEETNLEDTSDWTIFRNLSDLRSATNFYNVLTQRLSVSVQGRLSILLKELLQIDESLVNTITIEEIVLMLDGTFLIGDDCKKHFPKYYVPRQVPKILINNEIIDELDDLFVVSYSDDVDNIYTNFCVNTVDINKYLLLKPQGASISYKSKQFSASYLVNIEEKEQVMNSKFVILAKGGCPKEQFDEICLMNSTKNCHHVHFIDNQIFEWMESRGSINEIQNYQLNSKELKSKDFVPDSDVEHTGFFKKEHDIQEILNYLLSIEGRDALAEQVVTLLSFKKQLIFLWDGLDELPKESIGGVISAVKHLALEGYSQWLSARSNSKNFLQETFQTLALTITQFSQENQYCNAPFSTRALRSTAVAP</sequence>
<keyword evidence="3" id="KW-1185">Reference proteome</keyword>
<protein>
    <submittedName>
        <fullName evidence="2">Uncharacterized protein</fullName>
    </submittedName>
</protein>
<dbReference type="EMBL" id="JABDTM020023992">
    <property type="protein sequence ID" value="KAH0814727.1"/>
    <property type="molecule type" value="Genomic_DNA"/>
</dbReference>
<evidence type="ECO:0000256" key="1">
    <source>
        <dbReference type="SAM" id="Phobius"/>
    </source>
</evidence>
<name>A0A8J6HI68_TENMO</name>
<dbReference type="AlphaFoldDB" id="A0A8J6HI68"/>
<keyword evidence="1" id="KW-0812">Transmembrane</keyword>
<evidence type="ECO:0000313" key="2">
    <source>
        <dbReference type="EMBL" id="KAH0814727.1"/>
    </source>
</evidence>
<keyword evidence="1" id="KW-1133">Transmembrane helix</keyword>
<reference evidence="2" key="2">
    <citation type="submission" date="2021-08" db="EMBL/GenBank/DDBJ databases">
        <authorList>
            <person name="Eriksson T."/>
        </authorList>
    </citation>
    <scope>NUCLEOTIDE SEQUENCE</scope>
    <source>
        <strain evidence="2">Stoneville</strain>
        <tissue evidence="2">Whole head</tissue>
    </source>
</reference>
<proteinExistence type="predicted"/>
<comment type="caution">
    <text evidence="2">The sequence shown here is derived from an EMBL/GenBank/DDBJ whole genome shotgun (WGS) entry which is preliminary data.</text>
</comment>
<feature type="transmembrane region" description="Helical" evidence="1">
    <location>
        <begin position="12"/>
        <end position="31"/>
    </location>
</feature>
<organism evidence="2 3">
    <name type="scientific">Tenebrio molitor</name>
    <name type="common">Yellow mealworm beetle</name>
    <dbReference type="NCBI Taxonomy" id="7067"/>
    <lineage>
        <taxon>Eukaryota</taxon>
        <taxon>Metazoa</taxon>
        <taxon>Ecdysozoa</taxon>
        <taxon>Arthropoda</taxon>
        <taxon>Hexapoda</taxon>
        <taxon>Insecta</taxon>
        <taxon>Pterygota</taxon>
        <taxon>Neoptera</taxon>
        <taxon>Endopterygota</taxon>
        <taxon>Coleoptera</taxon>
        <taxon>Polyphaga</taxon>
        <taxon>Cucujiformia</taxon>
        <taxon>Tenebrionidae</taxon>
        <taxon>Tenebrio</taxon>
    </lineage>
</organism>
<evidence type="ECO:0000313" key="3">
    <source>
        <dbReference type="Proteomes" id="UP000719412"/>
    </source>
</evidence>
<accession>A0A8J6HI68</accession>
<dbReference type="Proteomes" id="UP000719412">
    <property type="component" value="Unassembled WGS sequence"/>
</dbReference>
<keyword evidence="1" id="KW-0472">Membrane</keyword>
<reference evidence="2" key="1">
    <citation type="journal article" date="2020" name="J Insects Food Feed">
        <title>The yellow mealworm (Tenebrio molitor) genome: a resource for the emerging insects as food and feed industry.</title>
        <authorList>
            <person name="Eriksson T."/>
            <person name="Andere A."/>
            <person name="Kelstrup H."/>
            <person name="Emery V."/>
            <person name="Picard C."/>
        </authorList>
    </citation>
    <scope>NUCLEOTIDE SEQUENCE</scope>
    <source>
        <strain evidence="2">Stoneville</strain>
        <tissue evidence="2">Whole head</tissue>
    </source>
</reference>